<keyword evidence="1" id="KW-0676">Redox-active center</keyword>
<protein>
    <recommendedName>
        <fullName evidence="5">Thioredoxin-like fold domain-containing protein</fullName>
    </recommendedName>
</protein>
<organism evidence="3 4">
    <name type="scientific">Candidatus Sulfurimonas baltica</name>
    <dbReference type="NCBI Taxonomy" id="2740404"/>
    <lineage>
        <taxon>Bacteria</taxon>
        <taxon>Pseudomonadati</taxon>
        <taxon>Campylobacterota</taxon>
        <taxon>Epsilonproteobacteria</taxon>
        <taxon>Campylobacterales</taxon>
        <taxon>Sulfurimonadaceae</taxon>
        <taxon>Sulfurimonas</taxon>
    </lineage>
</organism>
<dbReference type="AlphaFoldDB" id="A0A7S7LWU9"/>
<evidence type="ECO:0000313" key="4">
    <source>
        <dbReference type="Proteomes" id="UP000593994"/>
    </source>
</evidence>
<evidence type="ECO:0000256" key="2">
    <source>
        <dbReference type="SAM" id="SignalP"/>
    </source>
</evidence>
<dbReference type="InterPro" id="IPR017937">
    <property type="entry name" value="Thioredoxin_CS"/>
</dbReference>
<dbReference type="EMBL" id="CP054492">
    <property type="protein sequence ID" value="QOY52338.1"/>
    <property type="molecule type" value="Genomic_DNA"/>
</dbReference>
<sequence length="132" mass="15795">MKKIILFITLLFFSSSLSAIEEIKSMSQLKEHKLILLAFEKNGCPWCVRYKNVLNSESIKKYQTDVKFFKAQKWSEVFKKFTKKFDKKIVIYPMTYIIELDQNNESKIVHEIYGYQTVEYLEDLFTNELLLK</sequence>
<reference evidence="3 4" key="1">
    <citation type="submission" date="2020-05" db="EMBL/GenBank/DDBJ databases">
        <title>Sulfurimonas marisnigri, sp. nov., and Sulfurimonas baltica, sp. nov., manganese oxide reducing chemolithoautotrophs of the class Epsilonproteobacteria isolated from the pelagic redoxclines of the Black and Baltic Seas and emended description of the genus Sulfurimonas.</title>
        <authorList>
            <person name="Henkel J.V."/>
            <person name="Laudan C."/>
            <person name="Werner J."/>
            <person name="Neu T."/>
            <person name="Plewe S."/>
            <person name="Sproer C."/>
            <person name="Bunk B."/>
            <person name="Schulz-Vogt H.N."/>
        </authorList>
    </citation>
    <scope>NUCLEOTIDE SEQUENCE [LARGE SCALE GENOMIC DNA]</scope>
    <source>
        <strain evidence="3 4">GD2</strain>
    </source>
</reference>
<evidence type="ECO:0000313" key="3">
    <source>
        <dbReference type="EMBL" id="QOY52338.1"/>
    </source>
</evidence>
<keyword evidence="2" id="KW-0732">Signal</keyword>
<evidence type="ECO:0008006" key="5">
    <source>
        <dbReference type="Google" id="ProtNLM"/>
    </source>
</evidence>
<keyword evidence="4" id="KW-1185">Reference proteome</keyword>
<gene>
    <name evidence="3" type="ORF">HUE88_01190</name>
</gene>
<dbReference type="Proteomes" id="UP000593994">
    <property type="component" value="Chromosome"/>
</dbReference>
<evidence type="ECO:0000256" key="1">
    <source>
        <dbReference type="ARBA" id="ARBA00023284"/>
    </source>
</evidence>
<dbReference type="InterPro" id="IPR036249">
    <property type="entry name" value="Thioredoxin-like_sf"/>
</dbReference>
<dbReference type="RefSeq" id="WP_194370285.1">
    <property type="nucleotide sequence ID" value="NZ_CP054492.1"/>
</dbReference>
<dbReference type="SUPFAM" id="SSF52833">
    <property type="entry name" value="Thioredoxin-like"/>
    <property type="match status" value="1"/>
</dbReference>
<dbReference type="Gene3D" id="3.40.30.10">
    <property type="entry name" value="Glutaredoxin"/>
    <property type="match status" value="1"/>
</dbReference>
<feature type="chain" id="PRO_5032618559" description="Thioredoxin-like fold domain-containing protein" evidence="2">
    <location>
        <begin position="20"/>
        <end position="132"/>
    </location>
</feature>
<accession>A0A7S7LWU9</accession>
<name>A0A7S7LWU9_9BACT</name>
<dbReference type="KEGG" id="sbal:HUE88_01190"/>
<proteinExistence type="predicted"/>
<feature type="signal peptide" evidence="2">
    <location>
        <begin position="1"/>
        <end position="19"/>
    </location>
</feature>
<dbReference type="PROSITE" id="PS00194">
    <property type="entry name" value="THIOREDOXIN_1"/>
    <property type="match status" value="1"/>
</dbReference>